<organism evidence="1 2">
    <name type="scientific">Clostridium puniceum</name>
    <dbReference type="NCBI Taxonomy" id="29367"/>
    <lineage>
        <taxon>Bacteria</taxon>
        <taxon>Bacillati</taxon>
        <taxon>Bacillota</taxon>
        <taxon>Clostridia</taxon>
        <taxon>Eubacteriales</taxon>
        <taxon>Clostridiaceae</taxon>
        <taxon>Clostridium</taxon>
    </lineage>
</organism>
<dbReference type="Proteomes" id="UP000190890">
    <property type="component" value="Unassembled WGS sequence"/>
</dbReference>
<name>A0A1S8TAD6_9CLOT</name>
<evidence type="ECO:0000313" key="2">
    <source>
        <dbReference type="Proteomes" id="UP000190890"/>
    </source>
</evidence>
<reference evidence="1 2" key="1">
    <citation type="submission" date="2016-05" db="EMBL/GenBank/DDBJ databases">
        <title>Microbial solvent formation.</title>
        <authorList>
            <person name="Poehlein A."/>
            <person name="Montoya Solano J.D."/>
            <person name="Flitsch S."/>
            <person name="Krabben P."/>
            <person name="Duerre P."/>
            <person name="Daniel R."/>
        </authorList>
    </citation>
    <scope>NUCLEOTIDE SEQUENCE [LARGE SCALE GENOMIC DNA]</scope>
    <source>
        <strain evidence="1 2">DSM 2619</strain>
    </source>
</reference>
<sequence length="69" mass="7587">MDVLKIDGVASKKENIIDGSYKLWSWGHMYTKGEATGLANEFIEFVTSSDNSSNIESLGFIPGAEMKVK</sequence>
<keyword evidence="2" id="KW-1185">Reference proteome</keyword>
<dbReference type="AlphaFoldDB" id="A0A1S8TAD6"/>
<dbReference type="Gene3D" id="3.40.190.10">
    <property type="entry name" value="Periplasmic binding protein-like II"/>
    <property type="match status" value="1"/>
</dbReference>
<proteinExistence type="predicted"/>
<protein>
    <submittedName>
        <fullName evidence="1">Phosphate-binding protein PstS 1</fullName>
    </submittedName>
</protein>
<dbReference type="SUPFAM" id="SSF53850">
    <property type="entry name" value="Periplasmic binding protein-like II"/>
    <property type="match status" value="1"/>
</dbReference>
<gene>
    <name evidence="1" type="primary">pstS1_2</name>
    <name evidence="1" type="ORF">CLPUN_37670</name>
</gene>
<dbReference type="EMBL" id="LZZM01000196">
    <property type="protein sequence ID" value="OOM74642.1"/>
    <property type="molecule type" value="Genomic_DNA"/>
</dbReference>
<accession>A0A1S8TAD6</accession>
<evidence type="ECO:0000313" key="1">
    <source>
        <dbReference type="EMBL" id="OOM74642.1"/>
    </source>
</evidence>
<dbReference type="STRING" id="29367.CLPUN_37670"/>
<comment type="caution">
    <text evidence="1">The sequence shown here is derived from an EMBL/GenBank/DDBJ whole genome shotgun (WGS) entry which is preliminary data.</text>
</comment>